<dbReference type="RefSeq" id="WP_227388351.1">
    <property type="nucleotide sequence ID" value="NZ_JBHSCJ010000003.1"/>
</dbReference>
<name>A0ABS8DND2_9GAMM</name>
<keyword evidence="3" id="KW-1185">Reference proteome</keyword>
<comment type="caution">
    <text evidence="2">The sequence shown here is derived from an EMBL/GenBank/DDBJ whole genome shotgun (WGS) entry which is preliminary data.</text>
</comment>
<reference evidence="2 3" key="1">
    <citation type="journal article" date="2021" name="Sci. Rep.">
        <title>Genome analysis of a halophilic bacterium Halomonas malpeensis YU-PRIM-29(T) reveals its exopolysaccharide and pigment producing capabilities.</title>
        <authorList>
            <person name="Athmika"/>
            <person name="Ghate S.D."/>
            <person name="Arun A.B."/>
            <person name="Rao S.S."/>
            <person name="Kumar S.T.A."/>
            <person name="Kandiyil M.K."/>
            <person name="Saptami K."/>
            <person name="Rekha P.D."/>
        </authorList>
    </citation>
    <scope>NUCLEOTIDE SEQUENCE [LARGE SCALE GENOMIC DNA]</scope>
    <source>
        <strain evidence="3">prim 29</strain>
    </source>
</reference>
<sequence>MEYVRGLQQGEDGVEGEVYSTLFDRFFPLLSEDAAPDFIKRCAAYFNALDESIIEHLCQATIHYIEVFLSETGEPIIEFATPREVLKLVTPSVLIVPTPEGAAPVAHLELECQWEPEHGMEWIVRGDRVLYVGPFNGEDPWGSFSPKAAWNFA</sequence>
<dbReference type="Proteomes" id="UP001319882">
    <property type="component" value="Unassembled WGS sequence"/>
</dbReference>
<evidence type="ECO:0000313" key="3">
    <source>
        <dbReference type="Proteomes" id="UP001319882"/>
    </source>
</evidence>
<dbReference type="InterPro" id="IPR054254">
    <property type="entry name" value="DUF6985"/>
</dbReference>
<protein>
    <recommendedName>
        <fullName evidence="1">DUF6985 domain-containing protein</fullName>
    </recommendedName>
</protein>
<proteinExistence type="predicted"/>
<dbReference type="Pfam" id="PF22481">
    <property type="entry name" value="DUF6985"/>
    <property type="match status" value="1"/>
</dbReference>
<accession>A0ABS8DND2</accession>
<feature type="domain" description="DUF6985" evidence="1">
    <location>
        <begin position="32"/>
        <end position="137"/>
    </location>
</feature>
<evidence type="ECO:0000259" key="1">
    <source>
        <dbReference type="Pfam" id="PF22481"/>
    </source>
</evidence>
<evidence type="ECO:0000313" key="2">
    <source>
        <dbReference type="EMBL" id="MCB8887753.1"/>
    </source>
</evidence>
<dbReference type="EMBL" id="WHVL01000001">
    <property type="protein sequence ID" value="MCB8887753.1"/>
    <property type="molecule type" value="Genomic_DNA"/>
</dbReference>
<organism evidence="2 3">
    <name type="scientific">Vreelandella malpeensis</name>
    <dbReference type="NCBI Taxonomy" id="1172368"/>
    <lineage>
        <taxon>Bacteria</taxon>
        <taxon>Pseudomonadati</taxon>
        <taxon>Pseudomonadota</taxon>
        <taxon>Gammaproteobacteria</taxon>
        <taxon>Oceanospirillales</taxon>
        <taxon>Halomonadaceae</taxon>
        <taxon>Vreelandella</taxon>
    </lineage>
</organism>
<gene>
    <name evidence="2" type="ORF">GEV37_01235</name>
</gene>